<organism evidence="1 2">
    <name type="scientific">Agrobacterium tumefaciens</name>
    <dbReference type="NCBI Taxonomy" id="358"/>
    <lineage>
        <taxon>Bacteria</taxon>
        <taxon>Pseudomonadati</taxon>
        <taxon>Pseudomonadota</taxon>
        <taxon>Alphaproteobacteria</taxon>
        <taxon>Hyphomicrobiales</taxon>
        <taxon>Rhizobiaceae</taxon>
        <taxon>Rhizobium/Agrobacterium group</taxon>
        <taxon>Agrobacterium</taxon>
        <taxon>Agrobacterium tumefaciens complex</taxon>
    </lineage>
</organism>
<dbReference type="Gene3D" id="1.10.10.10">
    <property type="entry name" value="Winged helix-like DNA-binding domain superfamily/Winged helix DNA-binding domain"/>
    <property type="match status" value="1"/>
</dbReference>
<evidence type="ECO:0000313" key="2">
    <source>
        <dbReference type="Proteomes" id="UP000077098"/>
    </source>
</evidence>
<evidence type="ECO:0000313" key="1">
    <source>
        <dbReference type="EMBL" id="OAE48464.1"/>
    </source>
</evidence>
<proteinExistence type="predicted"/>
<accession>A0A176XHR6</accession>
<dbReference type="InterPro" id="IPR036388">
    <property type="entry name" value="WH-like_DNA-bd_sf"/>
</dbReference>
<sequence>MNKDTRLSDVLHVLLHMAQVKEPLTSEVLARSMGTNPAVFRRTMAGLRRAGHVMSGKGHGGGWQLARPLKEITLLAVYEALERPTLFAIGSRGRHPECKIEEAVNSALAETMRRAESLLLERFGQVTLDQLMPSQAKAISSPCGSTVSATPHGD</sequence>
<dbReference type="Proteomes" id="UP000077098">
    <property type="component" value="Unassembled WGS sequence"/>
</dbReference>
<comment type="caution">
    <text evidence="1">The sequence shown here is derived from an EMBL/GenBank/DDBJ whole genome shotgun (WGS) entry which is preliminary data.</text>
</comment>
<dbReference type="Pfam" id="PF02082">
    <property type="entry name" value="Rrf2"/>
    <property type="match status" value="1"/>
</dbReference>
<dbReference type="GO" id="GO:0003700">
    <property type="term" value="F:DNA-binding transcription factor activity"/>
    <property type="evidence" value="ECO:0007669"/>
    <property type="project" value="TreeGrafter"/>
</dbReference>
<protein>
    <submittedName>
        <fullName evidence="1">Transcriptional regulator</fullName>
    </submittedName>
</protein>
<reference evidence="1 2" key="1">
    <citation type="submission" date="2016-05" db="EMBL/GenBank/DDBJ databases">
        <authorList>
            <person name="Lavstsen T."/>
            <person name="Jespersen J.S."/>
        </authorList>
    </citation>
    <scope>NUCLEOTIDE SEQUENCE [LARGE SCALE GENOMIC DNA]</scope>
    <source>
        <strain evidence="1 2">KCJ1736</strain>
    </source>
</reference>
<dbReference type="RefSeq" id="WP_063947960.1">
    <property type="nucleotide sequence ID" value="NZ_JBJDNA010000003.1"/>
</dbReference>
<dbReference type="EMBL" id="LXPS01000006">
    <property type="protein sequence ID" value="OAE48464.1"/>
    <property type="molecule type" value="Genomic_DNA"/>
</dbReference>
<dbReference type="PROSITE" id="PS51197">
    <property type="entry name" value="HTH_RRF2_2"/>
    <property type="match status" value="1"/>
</dbReference>
<dbReference type="PANTHER" id="PTHR33221:SF15">
    <property type="entry name" value="HTH-TYPE TRANSCRIPTIONAL REGULATOR YWGB-RELATED"/>
    <property type="match status" value="1"/>
</dbReference>
<dbReference type="GO" id="GO:0005829">
    <property type="term" value="C:cytosol"/>
    <property type="evidence" value="ECO:0007669"/>
    <property type="project" value="TreeGrafter"/>
</dbReference>
<dbReference type="SUPFAM" id="SSF46785">
    <property type="entry name" value="Winged helix' DNA-binding domain"/>
    <property type="match status" value="1"/>
</dbReference>
<dbReference type="PANTHER" id="PTHR33221">
    <property type="entry name" value="WINGED HELIX-TURN-HELIX TRANSCRIPTIONAL REGULATOR, RRF2 FAMILY"/>
    <property type="match status" value="1"/>
</dbReference>
<gene>
    <name evidence="1" type="ORF">A7J57_22220</name>
</gene>
<dbReference type="InterPro" id="IPR000944">
    <property type="entry name" value="Tscrpt_reg_Rrf2"/>
</dbReference>
<name>A0A176XHR6_AGRTU</name>
<dbReference type="InterPro" id="IPR036390">
    <property type="entry name" value="WH_DNA-bd_sf"/>
</dbReference>
<dbReference type="AlphaFoldDB" id="A0A176XHR6"/>